<dbReference type="GO" id="GO:0016301">
    <property type="term" value="F:kinase activity"/>
    <property type="evidence" value="ECO:0007669"/>
    <property type="project" value="UniProtKB-UniRule"/>
</dbReference>
<dbReference type="Pfam" id="PF03881">
    <property type="entry name" value="Fructosamin_kin"/>
    <property type="match status" value="1"/>
</dbReference>
<dbReference type="PANTHER" id="PTHR12149">
    <property type="entry name" value="FRUCTOSAMINE 3 KINASE-RELATED PROTEIN"/>
    <property type="match status" value="1"/>
</dbReference>
<evidence type="ECO:0000313" key="4">
    <source>
        <dbReference type="Proteomes" id="UP000202922"/>
    </source>
</evidence>
<dbReference type="Proteomes" id="UP000202922">
    <property type="component" value="Unassembled WGS sequence"/>
</dbReference>
<dbReference type="EMBL" id="FXYE01000002">
    <property type="protein sequence ID" value="SMX43553.1"/>
    <property type="molecule type" value="Genomic_DNA"/>
</dbReference>
<accession>A0A238KLC5</accession>
<dbReference type="InterPro" id="IPR016477">
    <property type="entry name" value="Fructo-/Ketosamine-3-kinase"/>
</dbReference>
<dbReference type="PIRSF" id="PIRSF006221">
    <property type="entry name" value="Ketosamine-3-kinase"/>
    <property type="match status" value="1"/>
</dbReference>
<reference evidence="4" key="1">
    <citation type="submission" date="2017-05" db="EMBL/GenBank/DDBJ databases">
        <authorList>
            <person name="Rodrigo-Torres L."/>
            <person name="Arahal R. D."/>
            <person name="Lucena T."/>
        </authorList>
    </citation>
    <scope>NUCLEOTIDE SEQUENCE [LARGE SCALE GENOMIC DNA]</scope>
    <source>
        <strain evidence="4">CECT 8621</strain>
    </source>
</reference>
<sequence length="265" mass="28400">MANPLSQQISDLLGAPVSALSPLHGGDLSKIYRVTLASGQDVVAKSGPLVGVEAQMLAAIAATGCPAPRVLATTATLIIMEYLPEGPPDWAGLGRALKRLHSATGAGYSWSSDYAFGSVAIPNTAAPDWPTFWAERRLLAAPHALPHDIAQRVEHLSQRLPDLLPHHPPAALLHGDLWAGNIHFTPTGPALIDPASYHGHTEVDLAMLHLFATPGPGFYETYGPTTPEERERRPIYQLWPALVHLRLFGAAYRSMVENLLCDAGS</sequence>
<dbReference type="AlphaFoldDB" id="A0A238KLC5"/>
<protein>
    <submittedName>
        <fullName evidence="3">Fructosamine kinase</fullName>
    </submittedName>
</protein>
<dbReference type="SUPFAM" id="SSF56112">
    <property type="entry name" value="Protein kinase-like (PK-like)"/>
    <property type="match status" value="1"/>
</dbReference>
<dbReference type="RefSeq" id="WP_093967496.1">
    <property type="nucleotide sequence ID" value="NZ_FXYE01000002.1"/>
</dbReference>
<keyword evidence="2 3" id="KW-0418">Kinase</keyword>
<comment type="similarity">
    <text evidence="1 2">Belongs to the fructosamine kinase family.</text>
</comment>
<evidence type="ECO:0000256" key="1">
    <source>
        <dbReference type="ARBA" id="ARBA00009460"/>
    </source>
</evidence>
<proteinExistence type="inferred from homology"/>
<name>A0A238KLC5_9RHOB</name>
<dbReference type="InterPro" id="IPR011009">
    <property type="entry name" value="Kinase-like_dom_sf"/>
</dbReference>
<dbReference type="PANTHER" id="PTHR12149:SF8">
    <property type="entry name" value="PROTEIN-RIBULOSAMINE 3-KINASE"/>
    <property type="match status" value="1"/>
</dbReference>
<dbReference type="Gene3D" id="3.30.200.20">
    <property type="entry name" value="Phosphorylase Kinase, domain 1"/>
    <property type="match status" value="1"/>
</dbReference>
<evidence type="ECO:0000313" key="3">
    <source>
        <dbReference type="EMBL" id="SMX43553.1"/>
    </source>
</evidence>
<evidence type="ECO:0000256" key="2">
    <source>
        <dbReference type="PIRNR" id="PIRNR006221"/>
    </source>
</evidence>
<dbReference type="Gene3D" id="3.90.1200.10">
    <property type="match status" value="1"/>
</dbReference>
<keyword evidence="4" id="KW-1185">Reference proteome</keyword>
<gene>
    <name evidence="3" type="ORF">COL8621_02330</name>
</gene>
<dbReference type="OrthoDB" id="5291879at2"/>
<keyword evidence="2" id="KW-0808">Transferase</keyword>
<organism evidence="3 4">
    <name type="scientific">Actibacterium lipolyticum</name>
    <dbReference type="NCBI Taxonomy" id="1524263"/>
    <lineage>
        <taxon>Bacteria</taxon>
        <taxon>Pseudomonadati</taxon>
        <taxon>Pseudomonadota</taxon>
        <taxon>Alphaproteobacteria</taxon>
        <taxon>Rhodobacterales</taxon>
        <taxon>Roseobacteraceae</taxon>
        <taxon>Actibacterium</taxon>
    </lineage>
</organism>